<accession>A0A7Z0SDS8</accession>
<reference evidence="1 2" key="1">
    <citation type="submission" date="2020-05" db="EMBL/GenBank/DDBJ databases">
        <title>Horizontal transmission and recombination maintain forever young bacterial symbiont genomes.</title>
        <authorList>
            <person name="Russell S.L."/>
            <person name="Pepper-Tunick E."/>
            <person name="Svedberg J."/>
            <person name="Byrne A."/>
            <person name="Ruelas Castillo J."/>
            <person name="Vollmers C."/>
            <person name="Beinart R.A."/>
            <person name="Corbett-Detig R."/>
        </authorList>
    </citation>
    <scope>NUCLEOTIDE SEQUENCE [LARGE SCALE GENOMIC DNA]</scope>
    <source>
        <strain evidence="1">4727-3</strain>
    </source>
</reference>
<protein>
    <recommendedName>
        <fullName evidence="3">Lipoprotein</fullName>
    </recommendedName>
</protein>
<dbReference type="PROSITE" id="PS51257">
    <property type="entry name" value="PROKAR_LIPOPROTEIN"/>
    <property type="match status" value="1"/>
</dbReference>
<sequence>MKTIKLMMLMLALSGCGTKIYPIDSTLIDEDTATVIVFNSGGCCNTEFPIFLDGENVGQ</sequence>
<dbReference type="Proteomes" id="UP000537890">
    <property type="component" value="Unassembled WGS sequence"/>
</dbReference>
<evidence type="ECO:0008006" key="3">
    <source>
        <dbReference type="Google" id="ProtNLM"/>
    </source>
</evidence>
<evidence type="ECO:0000313" key="1">
    <source>
        <dbReference type="EMBL" id="NYT47241.1"/>
    </source>
</evidence>
<dbReference type="EMBL" id="JACCHS010000108">
    <property type="protein sequence ID" value="NYT47241.1"/>
    <property type="molecule type" value="Genomic_DNA"/>
</dbReference>
<name>A0A7Z0SDS8_9GAMM</name>
<dbReference type="AlphaFoldDB" id="A0A7Z0SDS8"/>
<organism evidence="1 2">
    <name type="scientific">Candidatus Methanofishera endochildressiae</name>
    <dbReference type="NCBI Taxonomy" id="2738884"/>
    <lineage>
        <taxon>Bacteria</taxon>
        <taxon>Pseudomonadati</taxon>
        <taxon>Pseudomonadota</taxon>
        <taxon>Gammaproteobacteria</taxon>
        <taxon>Candidatus Methanofishera</taxon>
    </lineage>
</organism>
<evidence type="ECO:0000313" key="2">
    <source>
        <dbReference type="Proteomes" id="UP000537890"/>
    </source>
</evidence>
<gene>
    <name evidence="1" type="ORF">H0A75_06340</name>
</gene>
<proteinExistence type="predicted"/>
<comment type="caution">
    <text evidence="1">The sequence shown here is derived from an EMBL/GenBank/DDBJ whole genome shotgun (WGS) entry which is preliminary data.</text>
</comment>